<name>A0A3G8H8C2_9BURK</name>
<organism evidence="2 3">
    <name type="scientific">Cupriavidus pauculus</name>
    <dbReference type="NCBI Taxonomy" id="82633"/>
    <lineage>
        <taxon>Bacteria</taxon>
        <taxon>Pseudomonadati</taxon>
        <taxon>Pseudomonadota</taxon>
        <taxon>Betaproteobacteria</taxon>
        <taxon>Burkholderiales</taxon>
        <taxon>Burkholderiaceae</taxon>
        <taxon>Cupriavidus</taxon>
    </lineage>
</organism>
<protein>
    <recommendedName>
        <fullName evidence="1">Tli3-like domain-containing protein</fullName>
    </recommendedName>
</protein>
<evidence type="ECO:0000313" key="3">
    <source>
        <dbReference type="Proteomes" id="UP000270411"/>
    </source>
</evidence>
<gene>
    <name evidence="2" type="ORF">EHF44_25945</name>
</gene>
<dbReference type="EMBL" id="CP033970">
    <property type="protein sequence ID" value="AZG16807.1"/>
    <property type="molecule type" value="Genomic_DNA"/>
</dbReference>
<dbReference type="Proteomes" id="UP000270411">
    <property type="component" value="Chromosome 2"/>
</dbReference>
<evidence type="ECO:0000313" key="2">
    <source>
        <dbReference type="EMBL" id="AZG16807.1"/>
    </source>
</evidence>
<proteinExistence type="predicted"/>
<reference evidence="3" key="1">
    <citation type="submission" date="2018-11" db="EMBL/GenBank/DDBJ databases">
        <title>FDA dAtabase for Regulatory Grade micrObial Sequences (FDA-ARGOS): Supporting development and validation of Infectious Disease Dx tests.</title>
        <authorList>
            <person name="Goldberg B."/>
            <person name="Campos J."/>
            <person name="Tallon L."/>
            <person name="Sadzewicz L."/>
            <person name="Zhao X."/>
            <person name="Vavikolanu K."/>
            <person name="Mehta A."/>
            <person name="Aluvathingal J."/>
            <person name="Nadendla S."/>
            <person name="Geyer C."/>
            <person name="Nandy P."/>
            <person name="Yan Y."/>
            <person name="Sichtig H."/>
        </authorList>
    </citation>
    <scope>NUCLEOTIDE SEQUENCE [LARGE SCALE GENOMIC DNA]</scope>
    <source>
        <strain evidence="3">FDAARGOS_614</strain>
    </source>
</reference>
<dbReference type="OrthoDB" id="8963548at2"/>
<dbReference type="KEGG" id="cpau:EHF44_25945"/>
<feature type="domain" description="Tli3-like" evidence="1">
    <location>
        <begin position="36"/>
        <end position="163"/>
    </location>
</feature>
<dbReference type="Pfam" id="PF24316">
    <property type="entry name" value="Tli3"/>
    <property type="match status" value="1"/>
</dbReference>
<dbReference type="RefSeq" id="WP_124686538.1">
    <property type="nucleotide sequence ID" value="NZ_CP033970.1"/>
</dbReference>
<evidence type="ECO:0000259" key="1">
    <source>
        <dbReference type="Pfam" id="PF24316"/>
    </source>
</evidence>
<accession>A0A3G8H8C2</accession>
<dbReference type="InterPro" id="IPR057562">
    <property type="entry name" value="Tli3-like_dom"/>
</dbReference>
<sequence>MIAYRHILGVFAIAAILTTGCANPSSNRSEEMRNVEVPPQVIYRIDDHRYISLEDYKHCYFGTTYYNDTRLGIRTKFGRGGGIASYRGRLINADPTGRNIVVPSSYPPMGVCPDKGCNIAFIYSTDGGRSFRSGGYYMKNSRSPFEDSAQYIVAATADRIYIAEKIARDIDDYWVEQYPLVSGIDLRQPLPPGIKGDYFRASRRPNYLNGLHTPSGQEYISCDDSIRPSNFPKPTP</sequence>
<dbReference type="AlphaFoldDB" id="A0A3G8H8C2"/>
<dbReference type="PROSITE" id="PS51257">
    <property type="entry name" value="PROKAR_LIPOPROTEIN"/>
    <property type="match status" value="1"/>
</dbReference>